<keyword evidence="1" id="KW-0472">Membrane</keyword>
<evidence type="ECO:0000313" key="3">
    <source>
        <dbReference type="EMBL" id="NHN27479.1"/>
    </source>
</evidence>
<dbReference type="Proteomes" id="UP000817854">
    <property type="component" value="Unassembled WGS sequence"/>
</dbReference>
<comment type="caution">
    <text evidence="3">The sequence shown here is derived from an EMBL/GenBank/DDBJ whole genome shotgun (WGS) entry which is preliminary data.</text>
</comment>
<name>A0ABX0IU96_9FLAO</name>
<dbReference type="Pfam" id="PF04892">
    <property type="entry name" value="VanZ"/>
    <property type="match status" value="1"/>
</dbReference>
<evidence type="ECO:0000259" key="2">
    <source>
        <dbReference type="Pfam" id="PF04892"/>
    </source>
</evidence>
<protein>
    <recommendedName>
        <fullName evidence="2">VanZ-like domain-containing protein</fullName>
    </recommendedName>
</protein>
<feature type="transmembrane region" description="Helical" evidence="1">
    <location>
        <begin position="100"/>
        <end position="120"/>
    </location>
</feature>
<accession>A0ABX0IU96</accession>
<organism evidence="3 4">
    <name type="scientific">Flavobacterium jejuense</name>
    <dbReference type="NCBI Taxonomy" id="1544455"/>
    <lineage>
        <taxon>Bacteria</taxon>
        <taxon>Pseudomonadati</taxon>
        <taxon>Bacteroidota</taxon>
        <taxon>Flavobacteriia</taxon>
        <taxon>Flavobacteriales</taxon>
        <taxon>Flavobacteriaceae</taxon>
        <taxon>Flavobacterium</taxon>
    </lineage>
</organism>
<sequence>MKITQHLSERKFLYFAFFWSIFIGYICLITIKKTPTLVSIPFKDKIAHFSFYFILFYLWKKALNVKEIKSQLKIVLMAVLYGIIIEVLQGIFTSDRHADIFDALANTLGAVSAFVFLRFVNK</sequence>
<dbReference type="RefSeq" id="WP_140963993.1">
    <property type="nucleotide sequence ID" value="NZ_VEVQ02000014.1"/>
</dbReference>
<gene>
    <name evidence="3" type="ORF">FIA58_017505</name>
</gene>
<reference evidence="3" key="1">
    <citation type="submission" date="2019-05" db="EMBL/GenBank/DDBJ databases">
        <authorList>
            <person name="Lianzixin W."/>
        </authorList>
    </citation>
    <scope>NUCLEOTIDE SEQUENCE</scope>
    <source>
        <strain evidence="3">EC11</strain>
    </source>
</reference>
<reference evidence="3" key="2">
    <citation type="submission" date="2020-02" db="EMBL/GenBank/DDBJ databases">
        <title>Flavobacterium profundi sp. nov., isolated from a deep-sea seamount.</title>
        <authorList>
            <person name="Zhang D.-C."/>
        </authorList>
    </citation>
    <scope>NUCLEOTIDE SEQUENCE</scope>
    <source>
        <strain evidence="3">EC11</strain>
    </source>
</reference>
<evidence type="ECO:0000256" key="1">
    <source>
        <dbReference type="SAM" id="Phobius"/>
    </source>
</evidence>
<keyword evidence="4" id="KW-1185">Reference proteome</keyword>
<feature type="domain" description="VanZ-like" evidence="2">
    <location>
        <begin position="43"/>
        <end position="120"/>
    </location>
</feature>
<dbReference type="InterPro" id="IPR006976">
    <property type="entry name" value="VanZ-like"/>
</dbReference>
<keyword evidence="1" id="KW-1133">Transmembrane helix</keyword>
<keyword evidence="1" id="KW-0812">Transmembrane</keyword>
<dbReference type="PANTHER" id="PTHR28008">
    <property type="entry name" value="DOMAIN PROTEIN, PUTATIVE (AFU_ORTHOLOGUE AFUA_3G10980)-RELATED"/>
    <property type="match status" value="1"/>
</dbReference>
<dbReference type="EMBL" id="VEVQ02000014">
    <property type="protein sequence ID" value="NHN27479.1"/>
    <property type="molecule type" value="Genomic_DNA"/>
</dbReference>
<dbReference type="NCBIfam" id="NF037970">
    <property type="entry name" value="vanZ_1"/>
    <property type="match status" value="1"/>
</dbReference>
<dbReference type="PANTHER" id="PTHR28008:SF1">
    <property type="entry name" value="DOMAIN PROTEIN, PUTATIVE (AFU_ORTHOLOGUE AFUA_3G10980)-RELATED"/>
    <property type="match status" value="1"/>
</dbReference>
<feature type="transmembrane region" description="Helical" evidence="1">
    <location>
        <begin position="46"/>
        <end position="63"/>
    </location>
</feature>
<evidence type="ECO:0000313" key="4">
    <source>
        <dbReference type="Proteomes" id="UP000817854"/>
    </source>
</evidence>
<proteinExistence type="predicted"/>
<feature type="transmembrane region" description="Helical" evidence="1">
    <location>
        <begin position="75"/>
        <end position="94"/>
    </location>
</feature>
<feature type="transmembrane region" description="Helical" evidence="1">
    <location>
        <begin position="12"/>
        <end position="31"/>
    </location>
</feature>